<dbReference type="PANTHER" id="PTHR22603:SF93">
    <property type="entry name" value="RE24176P"/>
    <property type="match status" value="1"/>
</dbReference>
<dbReference type="SUPFAM" id="SSF56112">
    <property type="entry name" value="Protein kinase-like (PK-like)"/>
    <property type="match status" value="1"/>
</dbReference>
<evidence type="ECO:0000313" key="5">
    <source>
        <dbReference type="Proteomes" id="UP000398389"/>
    </source>
</evidence>
<dbReference type="Pfam" id="PF04428">
    <property type="entry name" value="Choline_kin_N"/>
    <property type="match status" value="1"/>
</dbReference>
<feature type="compositionally biased region" description="Polar residues" evidence="2">
    <location>
        <begin position="68"/>
        <end position="91"/>
    </location>
</feature>
<dbReference type="InterPro" id="IPR011009">
    <property type="entry name" value="Kinase-like_dom_sf"/>
</dbReference>
<dbReference type="Pfam" id="PF01633">
    <property type="entry name" value="Choline_kinase"/>
    <property type="match status" value="1"/>
</dbReference>
<dbReference type="Proteomes" id="UP000398389">
    <property type="component" value="Unassembled WGS sequence"/>
</dbReference>
<dbReference type="GeneID" id="43582463"/>
<dbReference type="GO" id="GO:0006646">
    <property type="term" value="P:phosphatidylethanolamine biosynthetic process"/>
    <property type="evidence" value="ECO:0007669"/>
    <property type="project" value="TreeGrafter"/>
</dbReference>
<protein>
    <recommendedName>
        <fullName evidence="3">Choline kinase N-terminal domain-containing protein</fullName>
    </recommendedName>
</protein>
<proteinExistence type="inferred from homology"/>
<dbReference type="CDD" id="cd05157">
    <property type="entry name" value="ETNK_euk"/>
    <property type="match status" value="1"/>
</dbReference>
<sequence>MTPPPTAFSPVLSGKSDPITAPSPSSINRRYSKTRGSPGPTSPSLGPVTSGISGLSLGPSSFYRSKSFGSQGSIPGSGHTSDGESGTNHQSHALPKTSIFLDNRLPSEYFKQDILKIIHRLRIHRWSKYVAPEMAKDLQVTRISGALTNAVYCVAPPTYIRDVIKMAHKASVIAGVDQYTGHSVPFSPDANAVAKEREEVAEAIAAASGPNTTSEDSGYVSSISVSSSAITKKIPPKLLLRVYGPHVENLIDRQSELSVISRLSRRHIGPKLLGIFANGRFEQFLEATTLTKDDVRDPDVSIQIAKRMRELHDLVKLEEEEERALGPCAFTNITKWVGPAREKLIALQKQPQYQGKNIFKEILGTETFDEFEEAINKYKTWLEKQYAPKVDDPKALALGQEQIKKELVFSHNDTQYGNLLRILPPPGSPLLSPAFEHRQIVVIDFEYSGANTRGYDIVNHFCEWMSDYLSTEKPWKIHHTKYPTRAQRRNLIQGYAEHGYSIRAKQDKSSSVFFDDEAIEAEVEALEQESMNWRAAVSAHWAIWGLVQAVIDASADAKMREDMVTSEGYKFEDATKDEGSDEDEAEEEEDAFDYVLYAKEKIDLFWGDLIKLGIVTTETYSGPYVQIANDE</sequence>
<dbReference type="AlphaFoldDB" id="A0A5E8BQI8"/>
<comment type="similarity">
    <text evidence="1">Belongs to the choline/ethanolamine kinase family.</text>
</comment>
<keyword evidence="5" id="KW-1185">Reference proteome</keyword>
<dbReference type="Gene3D" id="3.30.200.20">
    <property type="entry name" value="Phosphorylase Kinase, domain 1"/>
    <property type="match status" value="1"/>
</dbReference>
<name>A0A5E8BQI8_9ASCO</name>
<dbReference type="GO" id="GO:0004305">
    <property type="term" value="F:ethanolamine kinase activity"/>
    <property type="evidence" value="ECO:0007669"/>
    <property type="project" value="TreeGrafter"/>
</dbReference>
<dbReference type="InterPro" id="IPR007521">
    <property type="entry name" value="Choline_kin_N"/>
</dbReference>
<organism evidence="4 5">
    <name type="scientific">Magnusiomyces paraingens</name>
    <dbReference type="NCBI Taxonomy" id="2606893"/>
    <lineage>
        <taxon>Eukaryota</taxon>
        <taxon>Fungi</taxon>
        <taxon>Dikarya</taxon>
        <taxon>Ascomycota</taxon>
        <taxon>Saccharomycotina</taxon>
        <taxon>Dipodascomycetes</taxon>
        <taxon>Dipodascales</taxon>
        <taxon>Dipodascaceae</taxon>
        <taxon>Magnusiomyces</taxon>
    </lineage>
</organism>
<feature type="region of interest" description="Disordered" evidence="2">
    <location>
        <begin position="1"/>
        <end position="50"/>
    </location>
</feature>
<reference evidence="4 5" key="1">
    <citation type="submission" date="2019-09" db="EMBL/GenBank/DDBJ databases">
        <authorList>
            <person name="Brejova B."/>
        </authorList>
    </citation>
    <scope>NUCLEOTIDE SEQUENCE [LARGE SCALE GENOMIC DNA]</scope>
</reference>
<dbReference type="OrthoDB" id="10267235at2759"/>
<accession>A0A5E8BQI8</accession>
<gene>
    <name evidence="4" type="ORF">SAPINGB_P003647</name>
</gene>
<dbReference type="EMBL" id="CABVLU010000003">
    <property type="protein sequence ID" value="VVT53583.1"/>
    <property type="molecule type" value="Genomic_DNA"/>
</dbReference>
<evidence type="ECO:0000313" key="4">
    <source>
        <dbReference type="EMBL" id="VVT53583.1"/>
    </source>
</evidence>
<dbReference type="RefSeq" id="XP_031854254.1">
    <property type="nucleotide sequence ID" value="XM_031998363.1"/>
</dbReference>
<dbReference type="GO" id="GO:0004103">
    <property type="term" value="F:choline kinase activity"/>
    <property type="evidence" value="ECO:0007669"/>
    <property type="project" value="TreeGrafter"/>
</dbReference>
<feature type="region of interest" description="Disordered" evidence="2">
    <location>
        <begin position="68"/>
        <end position="92"/>
    </location>
</feature>
<evidence type="ECO:0000256" key="1">
    <source>
        <dbReference type="ARBA" id="ARBA00038211"/>
    </source>
</evidence>
<evidence type="ECO:0000259" key="3">
    <source>
        <dbReference type="Pfam" id="PF04428"/>
    </source>
</evidence>
<dbReference type="GO" id="GO:0005737">
    <property type="term" value="C:cytoplasm"/>
    <property type="evidence" value="ECO:0007669"/>
    <property type="project" value="TreeGrafter"/>
</dbReference>
<dbReference type="Gene3D" id="3.90.1200.10">
    <property type="match status" value="1"/>
</dbReference>
<feature type="compositionally biased region" description="Low complexity" evidence="2">
    <location>
        <begin position="36"/>
        <end position="50"/>
    </location>
</feature>
<dbReference type="PANTHER" id="PTHR22603">
    <property type="entry name" value="CHOLINE/ETHANOALAMINE KINASE"/>
    <property type="match status" value="1"/>
</dbReference>
<evidence type="ECO:0000256" key="2">
    <source>
        <dbReference type="SAM" id="MobiDB-lite"/>
    </source>
</evidence>
<feature type="domain" description="Choline kinase N-terminal" evidence="3">
    <location>
        <begin position="87"/>
        <end position="128"/>
    </location>
</feature>